<dbReference type="InterPro" id="IPR004550">
    <property type="entry name" value="AsnASE_II"/>
</dbReference>
<dbReference type="InterPro" id="IPR036152">
    <property type="entry name" value="Asp/glu_Ase-like_sf"/>
</dbReference>
<evidence type="ECO:0000256" key="1">
    <source>
        <dbReference type="ARBA" id="ARBA00010518"/>
    </source>
</evidence>
<keyword evidence="8" id="KW-1185">Reference proteome</keyword>
<feature type="domain" description="Asparaginase/glutaminase C-terminal" evidence="6">
    <location>
        <begin position="208"/>
        <end position="311"/>
    </location>
</feature>
<accession>A0ABN1UZL2</accession>
<dbReference type="CDD" id="cd08964">
    <property type="entry name" value="L-asparaginase_II"/>
    <property type="match status" value="1"/>
</dbReference>
<organism evidence="7 8">
    <name type="scientific">Streptomyces hebeiensis</name>
    <dbReference type="NCBI Taxonomy" id="229486"/>
    <lineage>
        <taxon>Bacteria</taxon>
        <taxon>Bacillati</taxon>
        <taxon>Actinomycetota</taxon>
        <taxon>Actinomycetes</taxon>
        <taxon>Kitasatosporales</taxon>
        <taxon>Streptomycetaceae</taxon>
        <taxon>Streptomyces</taxon>
    </lineage>
</organism>
<gene>
    <name evidence="7" type="ORF">GCM10009654_47950</name>
</gene>
<dbReference type="Gene3D" id="3.40.50.40">
    <property type="match status" value="1"/>
</dbReference>
<name>A0ABN1UZL2_9ACTN</name>
<evidence type="ECO:0000259" key="5">
    <source>
        <dbReference type="Pfam" id="PF00710"/>
    </source>
</evidence>
<dbReference type="EMBL" id="BAAAKV010000047">
    <property type="protein sequence ID" value="GAA1184768.1"/>
    <property type="molecule type" value="Genomic_DNA"/>
</dbReference>
<evidence type="ECO:0000259" key="6">
    <source>
        <dbReference type="Pfam" id="PF17763"/>
    </source>
</evidence>
<dbReference type="InterPro" id="IPR020827">
    <property type="entry name" value="Asparaginase/glutaminase_AS1"/>
</dbReference>
<dbReference type="PIRSF" id="PIRSF001220">
    <property type="entry name" value="L-ASNase_gatD"/>
    <property type="match status" value="1"/>
</dbReference>
<reference evidence="7 8" key="1">
    <citation type="journal article" date="2019" name="Int. J. Syst. Evol. Microbiol.">
        <title>The Global Catalogue of Microorganisms (GCM) 10K type strain sequencing project: providing services to taxonomists for standard genome sequencing and annotation.</title>
        <authorList>
            <consortium name="The Broad Institute Genomics Platform"/>
            <consortium name="The Broad Institute Genome Sequencing Center for Infectious Disease"/>
            <person name="Wu L."/>
            <person name="Ma J."/>
        </authorList>
    </citation>
    <scope>NUCLEOTIDE SEQUENCE [LARGE SCALE GENOMIC DNA]</scope>
    <source>
        <strain evidence="7 8">JCM 12696</strain>
    </source>
</reference>
<comment type="similarity">
    <text evidence="1">Belongs to the asparaginase 1 family.</text>
</comment>
<evidence type="ECO:0000256" key="3">
    <source>
        <dbReference type="ARBA" id="ARBA00022801"/>
    </source>
</evidence>
<sequence length="359" mass="35593">MQVCLIGTGGTIASRSTPAGRMAAVGVAELLAAARAFPVPGEARVDCREVGLRASFALGLPDLGVLAAAVGEALRDGADAVVVTHGTDSMEETAFALALVHADDRPIVLTGAQRPADDPAADGPRNLAAALTWAAHPAARGHGVGVVFDGAVWPAVGVRKTDTLAPAAFGAPGRGPLARLDDGRVRLIGRPPRPGALIGADDLGALPRVDVVPLYVGCDTALLEASVAAGARGVVLCAFGAGNAPPEVTAAVERLVAEGVTVAVASRVQTGATSAAYGAGGGADLLRAGAVFASDLSPWQLRLLLAAALHRAGGDRPGPWGNVAAPVDRAAGAAGADRAGGAASILRAWLTGAGHHDHP</sequence>
<evidence type="ECO:0000256" key="2">
    <source>
        <dbReference type="ARBA" id="ARBA00012920"/>
    </source>
</evidence>
<dbReference type="SFLD" id="SFLDS00057">
    <property type="entry name" value="Glutaminase/Asparaginase"/>
    <property type="match status" value="1"/>
</dbReference>
<comment type="caution">
    <text evidence="7">The sequence shown here is derived from an EMBL/GenBank/DDBJ whole genome shotgun (WGS) entry which is preliminary data.</text>
</comment>
<dbReference type="RefSeq" id="WP_344280393.1">
    <property type="nucleotide sequence ID" value="NZ_BAAAKV010000047.1"/>
</dbReference>
<dbReference type="EC" id="3.5.1.1" evidence="2"/>
<dbReference type="InterPro" id="IPR027473">
    <property type="entry name" value="L-asparaginase_C"/>
</dbReference>
<dbReference type="PANTHER" id="PTHR11707:SF28">
    <property type="entry name" value="60 KDA LYSOPHOSPHOLIPASE"/>
    <property type="match status" value="1"/>
</dbReference>
<evidence type="ECO:0000313" key="8">
    <source>
        <dbReference type="Proteomes" id="UP001501371"/>
    </source>
</evidence>
<dbReference type="Pfam" id="PF00710">
    <property type="entry name" value="Asparaginase"/>
    <property type="match status" value="1"/>
</dbReference>
<dbReference type="InterPro" id="IPR037152">
    <property type="entry name" value="L-asparaginase_N_sf"/>
</dbReference>
<feature type="domain" description="L-asparaginase N-terminal" evidence="5">
    <location>
        <begin position="3"/>
        <end position="191"/>
    </location>
</feature>
<dbReference type="Proteomes" id="UP001501371">
    <property type="component" value="Unassembled WGS sequence"/>
</dbReference>
<evidence type="ECO:0000256" key="4">
    <source>
        <dbReference type="PROSITE-ProRule" id="PRU10099"/>
    </source>
</evidence>
<proteinExistence type="inferred from homology"/>
<dbReference type="InterPro" id="IPR027474">
    <property type="entry name" value="L-asparaginase_N"/>
</dbReference>
<dbReference type="InterPro" id="IPR006034">
    <property type="entry name" value="Asparaginase/glutaminase-like"/>
</dbReference>
<dbReference type="Pfam" id="PF17763">
    <property type="entry name" value="Asparaginase_C"/>
    <property type="match status" value="1"/>
</dbReference>
<dbReference type="Gene3D" id="3.40.50.1170">
    <property type="entry name" value="L-asparaginase, N-terminal domain"/>
    <property type="match status" value="1"/>
</dbReference>
<evidence type="ECO:0000313" key="7">
    <source>
        <dbReference type="EMBL" id="GAA1184768.1"/>
    </source>
</evidence>
<dbReference type="PROSITE" id="PS51732">
    <property type="entry name" value="ASN_GLN_ASE_3"/>
    <property type="match status" value="1"/>
</dbReference>
<dbReference type="SMART" id="SM00870">
    <property type="entry name" value="Asparaginase"/>
    <property type="match status" value="1"/>
</dbReference>
<dbReference type="InterPro" id="IPR040919">
    <property type="entry name" value="Asparaginase_C"/>
</dbReference>
<dbReference type="PROSITE" id="PS00144">
    <property type="entry name" value="ASN_GLN_ASE_1"/>
    <property type="match status" value="1"/>
</dbReference>
<keyword evidence="3" id="KW-0378">Hydrolase</keyword>
<dbReference type="PRINTS" id="PR00139">
    <property type="entry name" value="ASNGLNASE"/>
</dbReference>
<dbReference type="PIRSF" id="PIRSF500176">
    <property type="entry name" value="L_ASNase"/>
    <property type="match status" value="1"/>
</dbReference>
<dbReference type="PANTHER" id="PTHR11707">
    <property type="entry name" value="L-ASPARAGINASE"/>
    <property type="match status" value="1"/>
</dbReference>
<feature type="active site" evidence="4">
    <location>
        <position position="11"/>
    </location>
</feature>
<protein>
    <recommendedName>
        <fullName evidence="2">asparaginase</fullName>
        <ecNumber evidence="2">3.5.1.1</ecNumber>
    </recommendedName>
</protein>
<dbReference type="SUPFAM" id="SSF53774">
    <property type="entry name" value="Glutaminase/Asparaginase"/>
    <property type="match status" value="1"/>
</dbReference>